<dbReference type="GO" id="GO:0006412">
    <property type="term" value="P:translation"/>
    <property type="evidence" value="ECO:0007669"/>
    <property type="project" value="UniProtKB-UniRule"/>
</dbReference>
<dbReference type="HAMAP" id="MF_01363">
    <property type="entry name" value="Ribosomal_bL21"/>
    <property type="match status" value="1"/>
</dbReference>
<evidence type="ECO:0000256" key="1">
    <source>
        <dbReference type="ARBA" id="ARBA00008563"/>
    </source>
</evidence>
<comment type="similarity">
    <text evidence="1 4 5">Belongs to the bacterial ribosomal protein bL21 family.</text>
</comment>
<dbReference type="EMBL" id="PFMD01000051">
    <property type="protein sequence ID" value="PIY96337.1"/>
    <property type="molecule type" value="Genomic_DNA"/>
</dbReference>
<evidence type="ECO:0000256" key="3">
    <source>
        <dbReference type="ARBA" id="ARBA00023274"/>
    </source>
</evidence>
<comment type="function">
    <text evidence="4 5">This protein binds to 23S rRNA in the presence of protein L20.</text>
</comment>
<evidence type="ECO:0000256" key="2">
    <source>
        <dbReference type="ARBA" id="ARBA00022980"/>
    </source>
</evidence>
<comment type="caution">
    <text evidence="6">The sequence shown here is derived from an EMBL/GenBank/DDBJ whole genome shotgun (WGS) entry which is preliminary data.</text>
</comment>
<dbReference type="AlphaFoldDB" id="A0A2M7RIG5"/>
<comment type="subunit">
    <text evidence="4">Part of the 50S ribosomal subunit. Contacts protein L20.</text>
</comment>
<name>A0A2M7RIG5_9BACT</name>
<dbReference type="Proteomes" id="UP000230779">
    <property type="component" value="Unassembled WGS sequence"/>
</dbReference>
<organism evidence="6 7">
    <name type="scientific">Candidatus Kerfeldbacteria bacterium CG_4_10_14_0_8_um_filter_42_10</name>
    <dbReference type="NCBI Taxonomy" id="2014248"/>
    <lineage>
        <taxon>Bacteria</taxon>
        <taxon>Candidatus Kerfeldiibacteriota</taxon>
    </lineage>
</organism>
<proteinExistence type="inferred from homology"/>
<protein>
    <recommendedName>
        <fullName evidence="4">Large ribosomal subunit protein bL21</fullName>
    </recommendedName>
</protein>
<gene>
    <name evidence="4 6" type="primary">rplU</name>
    <name evidence="6" type="ORF">COY66_04290</name>
</gene>
<keyword evidence="4 5" id="KW-0694">RNA-binding</keyword>
<dbReference type="GO" id="GO:0003735">
    <property type="term" value="F:structural constituent of ribosome"/>
    <property type="evidence" value="ECO:0007669"/>
    <property type="project" value="InterPro"/>
</dbReference>
<keyword evidence="3 4" id="KW-0687">Ribonucleoprotein</keyword>
<evidence type="ECO:0000313" key="7">
    <source>
        <dbReference type="Proteomes" id="UP000230779"/>
    </source>
</evidence>
<dbReference type="PANTHER" id="PTHR21349">
    <property type="entry name" value="50S RIBOSOMAL PROTEIN L21"/>
    <property type="match status" value="1"/>
</dbReference>
<keyword evidence="4 5" id="KW-0699">rRNA-binding</keyword>
<dbReference type="GO" id="GO:0005737">
    <property type="term" value="C:cytoplasm"/>
    <property type="evidence" value="ECO:0007669"/>
    <property type="project" value="UniProtKB-ARBA"/>
</dbReference>
<dbReference type="PANTHER" id="PTHR21349:SF0">
    <property type="entry name" value="LARGE RIBOSOMAL SUBUNIT PROTEIN BL21M"/>
    <property type="match status" value="1"/>
</dbReference>
<sequence>MIAIIKTGGKQYKVREKDIIKVERLDKKEGSEMVFKDVLLVSDKEGKKVSIGAPKVKGAEVTAKVLEEKKDKKVTIVKYKSKIRYRRKRGHRQWYTKVRIEKIAA</sequence>
<dbReference type="GO" id="GO:1990904">
    <property type="term" value="C:ribonucleoprotein complex"/>
    <property type="evidence" value="ECO:0007669"/>
    <property type="project" value="UniProtKB-KW"/>
</dbReference>
<dbReference type="SUPFAM" id="SSF141091">
    <property type="entry name" value="L21p-like"/>
    <property type="match status" value="1"/>
</dbReference>
<keyword evidence="2 4" id="KW-0689">Ribosomal protein</keyword>
<dbReference type="GO" id="GO:0005840">
    <property type="term" value="C:ribosome"/>
    <property type="evidence" value="ECO:0007669"/>
    <property type="project" value="UniProtKB-KW"/>
</dbReference>
<accession>A0A2M7RIG5</accession>
<dbReference type="InterPro" id="IPR028909">
    <property type="entry name" value="bL21-like"/>
</dbReference>
<dbReference type="InterPro" id="IPR036164">
    <property type="entry name" value="bL21-like_sf"/>
</dbReference>
<reference evidence="6 7" key="1">
    <citation type="submission" date="2017-09" db="EMBL/GenBank/DDBJ databases">
        <title>Depth-based differentiation of microbial function through sediment-hosted aquifers and enrichment of novel symbionts in the deep terrestrial subsurface.</title>
        <authorList>
            <person name="Probst A.J."/>
            <person name="Ladd B."/>
            <person name="Jarett J.K."/>
            <person name="Geller-Mcgrath D.E."/>
            <person name="Sieber C.M."/>
            <person name="Emerson J.B."/>
            <person name="Anantharaman K."/>
            <person name="Thomas B.C."/>
            <person name="Malmstrom R."/>
            <person name="Stieglmeier M."/>
            <person name="Klingl A."/>
            <person name="Woyke T."/>
            <person name="Ryan C.M."/>
            <person name="Banfield J.F."/>
        </authorList>
    </citation>
    <scope>NUCLEOTIDE SEQUENCE [LARGE SCALE GENOMIC DNA]</scope>
    <source>
        <strain evidence="6">CG_4_10_14_0_8_um_filter_42_10</strain>
    </source>
</reference>
<evidence type="ECO:0000256" key="5">
    <source>
        <dbReference type="RuleBase" id="RU000562"/>
    </source>
</evidence>
<dbReference type="Pfam" id="PF00829">
    <property type="entry name" value="Ribosomal_L21p"/>
    <property type="match status" value="1"/>
</dbReference>
<dbReference type="NCBIfam" id="TIGR00061">
    <property type="entry name" value="L21"/>
    <property type="match status" value="1"/>
</dbReference>
<dbReference type="GO" id="GO:0019843">
    <property type="term" value="F:rRNA binding"/>
    <property type="evidence" value="ECO:0007669"/>
    <property type="project" value="UniProtKB-UniRule"/>
</dbReference>
<dbReference type="InterPro" id="IPR001787">
    <property type="entry name" value="Ribosomal_bL21"/>
</dbReference>
<evidence type="ECO:0000256" key="4">
    <source>
        <dbReference type="HAMAP-Rule" id="MF_01363"/>
    </source>
</evidence>
<evidence type="ECO:0000313" key="6">
    <source>
        <dbReference type="EMBL" id="PIY96337.1"/>
    </source>
</evidence>